<dbReference type="Proteomes" id="UP001218218">
    <property type="component" value="Unassembled WGS sequence"/>
</dbReference>
<feature type="compositionally biased region" description="Basic and acidic residues" evidence="1">
    <location>
        <begin position="55"/>
        <end position="68"/>
    </location>
</feature>
<reference evidence="3" key="1">
    <citation type="submission" date="2023-03" db="EMBL/GenBank/DDBJ databases">
        <title>Massive genome expansion in bonnet fungi (Mycena s.s.) driven by repeated elements and novel gene families across ecological guilds.</title>
        <authorList>
            <consortium name="Lawrence Berkeley National Laboratory"/>
            <person name="Harder C.B."/>
            <person name="Miyauchi S."/>
            <person name="Viragh M."/>
            <person name="Kuo A."/>
            <person name="Thoen E."/>
            <person name="Andreopoulos B."/>
            <person name="Lu D."/>
            <person name="Skrede I."/>
            <person name="Drula E."/>
            <person name="Henrissat B."/>
            <person name="Morin E."/>
            <person name="Kohler A."/>
            <person name="Barry K."/>
            <person name="LaButti K."/>
            <person name="Morin E."/>
            <person name="Salamov A."/>
            <person name="Lipzen A."/>
            <person name="Mereny Z."/>
            <person name="Hegedus B."/>
            <person name="Baldrian P."/>
            <person name="Stursova M."/>
            <person name="Weitz H."/>
            <person name="Taylor A."/>
            <person name="Grigoriev I.V."/>
            <person name="Nagy L.G."/>
            <person name="Martin F."/>
            <person name="Kauserud H."/>
        </authorList>
    </citation>
    <scope>NUCLEOTIDE SEQUENCE</scope>
    <source>
        <strain evidence="3">CBHHK002</strain>
    </source>
</reference>
<sequence>MRYLNQHQTYFRLQSRSTGPFRCSAKTELPTLDELLKHASILRERYASQTAYEQSLDKAEQDNTEPHTKFPAGSTWTRLCAPETPTAEPDADEDTDMPGLADIPEDTDSTDKTRDADEPANEIPPKTKADEDGPKFHKEEEGFDGDRVLSNSILFLMEFGWWIELNHAIPEGDVGRGLVTSRYSTRSIDERACTSNQNYMGYMLDLYALLEFECSPELQETLLDNWLFNLPGEAGKFVEGDLMQEWNNRWLEDIAGQRGGEFDDNFYCKTVAPNVLHFLKMKEGIETAFALKPRGKAHLPTSPQRDPNPSAPVNRFDRGYQRLDEGKMAEFLQRSAEYAELVQDMEAMRNSSSVPAPGADILSPELNSPTSSTNPFPDWSQTNQPASRRSARSTASKAASLAADSVEGWDDKDHSDEVLVSGSDLAVSTDPETGRLCDDWYEPADFEALLEQIFGPEDEADEESEDEEPESDEPESESEGE</sequence>
<organism evidence="3 4">
    <name type="scientific">Mycena albidolilacea</name>
    <dbReference type="NCBI Taxonomy" id="1033008"/>
    <lineage>
        <taxon>Eukaryota</taxon>
        <taxon>Fungi</taxon>
        <taxon>Dikarya</taxon>
        <taxon>Basidiomycota</taxon>
        <taxon>Agaricomycotina</taxon>
        <taxon>Agaricomycetes</taxon>
        <taxon>Agaricomycetidae</taxon>
        <taxon>Agaricales</taxon>
        <taxon>Marasmiineae</taxon>
        <taxon>Mycenaceae</taxon>
        <taxon>Mycena</taxon>
    </lineage>
</organism>
<feature type="region of interest" description="Disordered" evidence="1">
    <location>
        <begin position="452"/>
        <end position="481"/>
    </location>
</feature>
<feature type="compositionally biased region" description="Basic and acidic residues" evidence="1">
    <location>
        <begin position="125"/>
        <end position="142"/>
    </location>
</feature>
<evidence type="ECO:0000313" key="4">
    <source>
        <dbReference type="Proteomes" id="UP001218218"/>
    </source>
</evidence>
<accession>A0AAD7EPD5</accession>
<protein>
    <recommendedName>
        <fullName evidence="2">DUF6589 domain-containing protein</fullName>
    </recommendedName>
</protein>
<feature type="domain" description="DUF6589" evidence="2">
    <location>
        <begin position="27"/>
        <end position="298"/>
    </location>
</feature>
<evidence type="ECO:0000259" key="2">
    <source>
        <dbReference type="Pfam" id="PF20231"/>
    </source>
</evidence>
<dbReference type="EMBL" id="JARIHO010000024">
    <property type="protein sequence ID" value="KAJ7343048.1"/>
    <property type="molecule type" value="Genomic_DNA"/>
</dbReference>
<feature type="compositionally biased region" description="Low complexity" evidence="1">
    <location>
        <begin position="386"/>
        <end position="405"/>
    </location>
</feature>
<dbReference type="Pfam" id="PF20231">
    <property type="entry name" value="DUF6589"/>
    <property type="match status" value="1"/>
</dbReference>
<evidence type="ECO:0000256" key="1">
    <source>
        <dbReference type="SAM" id="MobiDB-lite"/>
    </source>
</evidence>
<dbReference type="InterPro" id="IPR046496">
    <property type="entry name" value="DUF6589"/>
</dbReference>
<feature type="region of interest" description="Disordered" evidence="1">
    <location>
        <begin position="349"/>
        <end position="415"/>
    </location>
</feature>
<proteinExistence type="predicted"/>
<name>A0AAD7EPD5_9AGAR</name>
<feature type="compositionally biased region" description="Polar residues" evidence="1">
    <location>
        <begin position="365"/>
        <end position="385"/>
    </location>
</feature>
<feature type="region of interest" description="Disordered" evidence="1">
    <location>
        <begin position="53"/>
        <end position="142"/>
    </location>
</feature>
<gene>
    <name evidence="3" type="ORF">DFH08DRAFT_811370</name>
</gene>
<evidence type="ECO:0000313" key="3">
    <source>
        <dbReference type="EMBL" id="KAJ7343048.1"/>
    </source>
</evidence>
<dbReference type="AlphaFoldDB" id="A0AAD7EPD5"/>
<feature type="compositionally biased region" description="Acidic residues" evidence="1">
    <location>
        <begin position="456"/>
        <end position="481"/>
    </location>
</feature>
<keyword evidence="4" id="KW-1185">Reference proteome</keyword>
<comment type="caution">
    <text evidence="3">The sequence shown here is derived from an EMBL/GenBank/DDBJ whole genome shotgun (WGS) entry which is preliminary data.</text>
</comment>